<dbReference type="EMBL" id="NKXS01005739">
    <property type="protein sequence ID" value="PIN02861.1"/>
    <property type="molecule type" value="Genomic_DNA"/>
</dbReference>
<organism evidence="1 2">
    <name type="scientific">Handroanthus impetiginosus</name>
    <dbReference type="NCBI Taxonomy" id="429701"/>
    <lineage>
        <taxon>Eukaryota</taxon>
        <taxon>Viridiplantae</taxon>
        <taxon>Streptophyta</taxon>
        <taxon>Embryophyta</taxon>
        <taxon>Tracheophyta</taxon>
        <taxon>Spermatophyta</taxon>
        <taxon>Magnoliopsida</taxon>
        <taxon>eudicotyledons</taxon>
        <taxon>Gunneridae</taxon>
        <taxon>Pentapetalae</taxon>
        <taxon>asterids</taxon>
        <taxon>lamiids</taxon>
        <taxon>Lamiales</taxon>
        <taxon>Bignoniaceae</taxon>
        <taxon>Crescentiina</taxon>
        <taxon>Tabebuia alliance</taxon>
        <taxon>Handroanthus</taxon>
    </lineage>
</organism>
<dbReference type="OrthoDB" id="1737433at2759"/>
<evidence type="ECO:0000313" key="1">
    <source>
        <dbReference type="EMBL" id="PIN02861.1"/>
    </source>
</evidence>
<dbReference type="STRING" id="429701.A0A2G9GC45"/>
<dbReference type="PANTHER" id="PTHR33325:SF5">
    <property type="entry name" value="TRANSCRIPTION FACTOR INTERACTOR AND REGULATOR CCHC(ZN) FAMILY"/>
    <property type="match status" value="1"/>
</dbReference>
<evidence type="ECO:0000313" key="2">
    <source>
        <dbReference type="Proteomes" id="UP000231279"/>
    </source>
</evidence>
<name>A0A2G9GC45_9LAMI</name>
<reference evidence="2" key="1">
    <citation type="journal article" date="2018" name="Gigascience">
        <title>Genome assembly of the Pink Ipe (Handroanthus impetiginosus, Bignoniaceae), a highly valued, ecologically keystone Neotropical timber forest tree.</title>
        <authorList>
            <person name="Silva-Junior O.B."/>
            <person name="Grattapaglia D."/>
            <person name="Novaes E."/>
            <person name="Collevatti R.G."/>
        </authorList>
    </citation>
    <scope>NUCLEOTIDE SEQUENCE [LARGE SCALE GENOMIC DNA]</scope>
    <source>
        <strain evidence="2">cv. UFG-1</strain>
    </source>
</reference>
<protein>
    <submittedName>
        <fullName evidence="1">Uncharacterized protein</fullName>
    </submittedName>
</protein>
<proteinExistence type="predicted"/>
<keyword evidence="2" id="KW-1185">Reference proteome</keyword>
<gene>
    <name evidence="1" type="ORF">CDL12_24621</name>
</gene>
<dbReference type="AlphaFoldDB" id="A0A2G9GC45"/>
<sequence>MSNLTKLEFTTLDIEGTNYLSLVLNVEIHPNAKHVGEAIISGNEASNQDKAKAIAFLCQHLHEGLKAKYLTVKDPLEL</sequence>
<dbReference type="PANTHER" id="PTHR33325">
    <property type="entry name" value="ZINC FINGER, CCHC-TYPE-RELATED"/>
    <property type="match status" value="1"/>
</dbReference>
<comment type="caution">
    <text evidence="1">The sequence shown here is derived from an EMBL/GenBank/DDBJ whole genome shotgun (WGS) entry which is preliminary data.</text>
</comment>
<accession>A0A2G9GC45</accession>
<dbReference type="Proteomes" id="UP000231279">
    <property type="component" value="Unassembled WGS sequence"/>
</dbReference>